<feature type="transmembrane region" description="Helical" evidence="1">
    <location>
        <begin position="87"/>
        <end position="105"/>
    </location>
</feature>
<name>A0ABX0W3X0_9RHOB</name>
<organism evidence="2 3">
    <name type="scientific">Parasedimentitalea denitrificans</name>
    <dbReference type="NCBI Taxonomy" id="2211118"/>
    <lineage>
        <taxon>Bacteria</taxon>
        <taxon>Pseudomonadati</taxon>
        <taxon>Pseudomonadota</taxon>
        <taxon>Alphaproteobacteria</taxon>
        <taxon>Rhodobacterales</taxon>
        <taxon>Paracoccaceae</taxon>
        <taxon>Parasedimentitalea</taxon>
    </lineage>
</organism>
<keyword evidence="1" id="KW-1133">Transmembrane helix</keyword>
<evidence type="ECO:0000313" key="3">
    <source>
        <dbReference type="Proteomes" id="UP001429564"/>
    </source>
</evidence>
<reference evidence="2 3" key="1">
    <citation type="submission" date="2018-05" db="EMBL/GenBank/DDBJ databases">
        <authorList>
            <person name="Zhang Y.-J."/>
        </authorList>
    </citation>
    <scope>NUCLEOTIDE SEQUENCE [LARGE SCALE GENOMIC DNA]</scope>
    <source>
        <strain evidence="2 3">CY04</strain>
    </source>
</reference>
<evidence type="ECO:0000313" key="2">
    <source>
        <dbReference type="EMBL" id="NIZ60254.1"/>
    </source>
</evidence>
<feature type="transmembrane region" description="Helical" evidence="1">
    <location>
        <begin position="41"/>
        <end position="72"/>
    </location>
</feature>
<keyword evidence="1" id="KW-0472">Membrane</keyword>
<keyword evidence="1" id="KW-0812">Transmembrane</keyword>
<evidence type="ECO:0000256" key="1">
    <source>
        <dbReference type="SAM" id="Phobius"/>
    </source>
</evidence>
<protein>
    <recommendedName>
        <fullName evidence="4">Integral membrane protein</fullName>
    </recommendedName>
</protein>
<dbReference type="EMBL" id="QHLQ01000003">
    <property type="protein sequence ID" value="NIZ60254.1"/>
    <property type="molecule type" value="Genomic_DNA"/>
</dbReference>
<keyword evidence="3" id="KW-1185">Reference proteome</keyword>
<sequence length="116" mass="12582">MSSVFYTGMFVAIAVIMVIIAVFAAKILVRSTNALLSRLPAILCGGAYLLLGLVTIIALYVVYNFLVVFLLIFTGAAAPSAPEIPEAFSFLSMLWLPVTVGAFVWEVRLLRKRVAV</sequence>
<comment type="caution">
    <text evidence="2">The sequence shown here is derived from an EMBL/GenBank/DDBJ whole genome shotgun (WGS) entry which is preliminary data.</text>
</comment>
<accession>A0ABX0W3X0</accession>
<dbReference type="Proteomes" id="UP001429564">
    <property type="component" value="Unassembled WGS sequence"/>
</dbReference>
<evidence type="ECO:0008006" key="4">
    <source>
        <dbReference type="Google" id="ProtNLM"/>
    </source>
</evidence>
<feature type="transmembrane region" description="Helical" evidence="1">
    <location>
        <begin position="6"/>
        <end position="29"/>
    </location>
</feature>
<gene>
    <name evidence="2" type="ORF">DL239_04615</name>
</gene>
<proteinExistence type="predicted"/>
<dbReference type="RefSeq" id="WP_167682812.1">
    <property type="nucleotide sequence ID" value="NZ_QHLQ01000003.1"/>
</dbReference>